<evidence type="ECO:0000313" key="2">
    <source>
        <dbReference type="EMBL" id="TRX96287.1"/>
    </source>
</evidence>
<organism evidence="2 3">
    <name type="scientific">Xylaria flabelliformis</name>
    <dbReference type="NCBI Taxonomy" id="2512241"/>
    <lineage>
        <taxon>Eukaryota</taxon>
        <taxon>Fungi</taxon>
        <taxon>Dikarya</taxon>
        <taxon>Ascomycota</taxon>
        <taxon>Pezizomycotina</taxon>
        <taxon>Sordariomycetes</taxon>
        <taxon>Xylariomycetidae</taxon>
        <taxon>Xylariales</taxon>
        <taxon>Xylariaceae</taxon>
        <taxon>Xylaria</taxon>
    </lineage>
</organism>
<evidence type="ECO:0000313" key="3">
    <source>
        <dbReference type="Proteomes" id="UP000319160"/>
    </source>
</evidence>
<feature type="region of interest" description="Disordered" evidence="1">
    <location>
        <begin position="1"/>
        <end position="69"/>
    </location>
</feature>
<sequence>MSPPIDLASYSRSMHSHTKRQMEAANISASSRRQRNHSQNSPVSSMPNGTSSSPSNSTRSVNGTHEYHS</sequence>
<comment type="caution">
    <text evidence="2">The sequence shown here is derived from an EMBL/GenBank/DDBJ whole genome shotgun (WGS) entry which is preliminary data.</text>
</comment>
<keyword evidence="3" id="KW-1185">Reference proteome</keyword>
<dbReference type="AlphaFoldDB" id="A0A553I7V5"/>
<feature type="compositionally biased region" description="Low complexity" evidence="1">
    <location>
        <begin position="37"/>
        <end position="63"/>
    </location>
</feature>
<accession>A0A553I7V5</accession>
<gene>
    <name evidence="2" type="ORF">FHL15_003011</name>
</gene>
<protein>
    <submittedName>
        <fullName evidence="2">Uncharacterized protein</fullName>
    </submittedName>
</protein>
<dbReference type="EMBL" id="VFLP01000012">
    <property type="protein sequence ID" value="TRX96287.1"/>
    <property type="molecule type" value="Genomic_DNA"/>
</dbReference>
<proteinExistence type="predicted"/>
<dbReference type="Proteomes" id="UP000319160">
    <property type="component" value="Unassembled WGS sequence"/>
</dbReference>
<reference evidence="3" key="1">
    <citation type="submission" date="2019-06" db="EMBL/GenBank/DDBJ databases">
        <title>Draft genome sequence of the griseofulvin-producing fungus Xylaria cubensis strain G536.</title>
        <authorList>
            <person name="Mead M.E."/>
            <person name="Raja H.A."/>
            <person name="Steenwyk J.L."/>
            <person name="Knowles S.L."/>
            <person name="Oberlies N.H."/>
            <person name="Rokas A."/>
        </authorList>
    </citation>
    <scope>NUCLEOTIDE SEQUENCE [LARGE SCALE GENOMIC DNA]</scope>
    <source>
        <strain evidence="3">G536</strain>
    </source>
</reference>
<evidence type="ECO:0000256" key="1">
    <source>
        <dbReference type="SAM" id="MobiDB-lite"/>
    </source>
</evidence>
<name>A0A553I7V5_9PEZI</name>